<dbReference type="SUPFAM" id="SSF54160">
    <property type="entry name" value="Chromo domain-like"/>
    <property type="match status" value="1"/>
</dbReference>
<evidence type="ECO:0000313" key="2">
    <source>
        <dbReference type="EMBL" id="EFJ29698.1"/>
    </source>
</evidence>
<dbReference type="Gene3D" id="2.40.50.40">
    <property type="match status" value="1"/>
</dbReference>
<dbReference type="InParanoid" id="D8REP8"/>
<sequence length="120" mass="13961">MAPQGQDGNGKQRPPCQGGSWMVEEPLSRFSNYWYWLQRLSCCKREALTGVSCTLTEKEDGGRQEGRRRADEALPVKWKSRSYLHCSWILLNDMERASRMKMNQFHKTCEAMKQCPTRAE</sequence>
<dbReference type="Gramene" id="EFJ29698">
    <property type="protein sequence ID" value="EFJ29698"/>
    <property type="gene ID" value="SELMODRAFT_410422"/>
</dbReference>
<dbReference type="InterPro" id="IPR016197">
    <property type="entry name" value="Chromo-like_dom_sf"/>
</dbReference>
<dbReference type="AlphaFoldDB" id="D8REP8"/>
<gene>
    <name evidence="2" type="ORF">SELMODRAFT_410422</name>
</gene>
<evidence type="ECO:0000313" key="3">
    <source>
        <dbReference type="Proteomes" id="UP000001514"/>
    </source>
</evidence>
<dbReference type="Proteomes" id="UP000001514">
    <property type="component" value="Unassembled WGS sequence"/>
</dbReference>
<dbReference type="HOGENOM" id="CLU_2053722_0_0_1"/>
<reference evidence="2 3" key="1">
    <citation type="journal article" date="2011" name="Science">
        <title>The Selaginella genome identifies genetic changes associated with the evolution of vascular plants.</title>
        <authorList>
            <person name="Banks J.A."/>
            <person name="Nishiyama T."/>
            <person name="Hasebe M."/>
            <person name="Bowman J.L."/>
            <person name="Gribskov M."/>
            <person name="dePamphilis C."/>
            <person name="Albert V.A."/>
            <person name="Aono N."/>
            <person name="Aoyama T."/>
            <person name="Ambrose B.A."/>
            <person name="Ashton N.W."/>
            <person name="Axtell M.J."/>
            <person name="Barker E."/>
            <person name="Barker M.S."/>
            <person name="Bennetzen J.L."/>
            <person name="Bonawitz N.D."/>
            <person name="Chapple C."/>
            <person name="Cheng C."/>
            <person name="Correa L.G."/>
            <person name="Dacre M."/>
            <person name="DeBarry J."/>
            <person name="Dreyer I."/>
            <person name="Elias M."/>
            <person name="Engstrom E.M."/>
            <person name="Estelle M."/>
            <person name="Feng L."/>
            <person name="Finet C."/>
            <person name="Floyd S.K."/>
            <person name="Frommer W.B."/>
            <person name="Fujita T."/>
            <person name="Gramzow L."/>
            <person name="Gutensohn M."/>
            <person name="Harholt J."/>
            <person name="Hattori M."/>
            <person name="Heyl A."/>
            <person name="Hirai T."/>
            <person name="Hiwatashi Y."/>
            <person name="Ishikawa M."/>
            <person name="Iwata M."/>
            <person name="Karol K.G."/>
            <person name="Koehler B."/>
            <person name="Kolukisaoglu U."/>
            <person name="Kubo M."/>
            <person name="Kurata T."/>
            <person name="Lalonde S."/>
            <person name="Li K."/>
            <person name="Li Y."/>
            <person name="Litt A."/>
            <person name="Lyons E."/>
            <person name="Manning G."/>
            <person name="Maruyama T."/>
            <person name="Michael T.P."/>
            <person name="Mikami K."/>
            <person name="Miyazaki S."/>
            <person name="Morinaga S."/>
            <person name="Murata T."/>
            <person name="Mueller-Roeber B."/>
            <person name="Nelson D.R."/>
            <person name="Obara M."/>
            <person name="Oguri Y."/>
            <person name="Olmstead R.G."/>
            <person name="Onodera N."/>
            <person name="Petersen B.L."/>
            <person name="Pils B."/>
            <person name="Prigge M."/>
            <person name="Rensing S.A."/>
            <person name="Riano-Pachon D.M."/>
            <person name="Roberts A.W."/>
            <person name="Sato Y."/>
            <person name="Scheller H.V."/>
            <person name="Schulz B."/>
            <person name="Schulz C."/>
            <person name="Shakirov E.V."/>
            <person name="Shibagaki N."/>
            <person name="Shinohara N."/>
            <person name="Shippen D.E."/>
            <person name="Soerensen I."/>
            <person name="Sotooka R."/>
            <person name="Sugimoto N."/>
            <person name="Sugita M."/>
            <person name="Sumikawa N."/>
            <person name="Tanurdzic M."/>
            <person name="Theissen G."/>
            <person name="Ulvskov P."/>
            <person name="Wakazuki S."/>
            <person name="Weng J.K."/>
            <person name="Willats W.W."/>
            <person name="Wipf D."/>
            <person name="Wolf P.G."/>
            <person name="Yang L."/>
            <person name="Zimmer A.D."/>
            <person name="Zhu Q."/>
            <person name="Mitros T."/>
            <person name="Hellsten U."/>
            <person name="Loque D."/>
            <person name="Otillar R."/>
            <person name="Salamov A."/>
            <person name="Schmutz J."/>
            <person name="Shapiro H."/>
            <person name="Lindquist E."/>
            <person name="Lucas S."/>
            <person name="Rokhsar D."/>
            <person name="Grigoriev I.V."/>
        </authorList>
    </citation>
    <scope>NUCLEOTIDE SEQUENCE [LARGE SCALE GENOMIC DNA]</scope>
</reference>
<proteinExistence type="predicted"/>
<protein>
    <submittedName>
        <fullName evidence="2">Uncharacterized protein</fullName>
    </submittedName>
</protein>
<keyword evidence="3" id="KW-1185">Reference proteome</keyword>
<dbReference type="EMBL" id="GL377577">
    <property type="protein sequence ID" value="EFJ29698.1"/>
    <property type="molecule type" value="Genomic_DNA"/>
</dbReference>
<dbReference type="KEGG" id="smo:SELMODRAFT_410422"/>
<feature type="region of interest" description="Disordered" evidence="1">
    <location>
        <begin position="1"/>
        <end position="20"/>
    </location>
</feature>
<accession>D8REP8</accession>
<name>D8REP8_SELML</name>
<evidence type="ECO:0000256" key="1">
    <source>
        <dbReference type="SAM" id="MobiDB-lite"/>
    </source>
</evidence>
<organism evidence="3">
    <name type="scientific">Selaginella moellendorffii</name>
    <name type="common">Spikemoss</name>
    <dbReference type="NCBI Taxonomy" id="88036"/>
    <lineage>
        <taxon>Eukaryota</taxon>
        <taxon>Viridiplantae</taxon>
        <taxon>Streptophyta</taxon>
        <taxon>Embryophyta</taxon>
        <taxon>Tracheophyta</taxon>
        <taxon>Lycopodiopsida</taxon>
        <taxon>Selaginellales</taxon>
        <taxon>Selaginellaceae</taxon>
        <taxon>Selaginella</taxon>
    </lineage>
</organism>